<name>A0A4R3LT12_9HYPH</name>
<dbReference type="GO" id="GO:0016787">
    <property type="term" value="F:hydrolase activity"/>
    <property type="evidence" value="ECO:0007669"/>
    <property type="project" value="UniProtKB-KW"/>
</dbReference>
<accession>A0A4R3LT12</accession>
<dbReference type="InterPro" id="IPR013078">
    <property type="entry name" value="His_Pase_superF_clade-1"/>
</dbReference>
<dbReference type="Gene3D" id="3.40.50.1240">
    <property type="entry name" value="Phosphoglycerate mutase-like"/>
    <property type="match status" value="1"/>
</dbReference>
<keyword evidence="3" id="KW-1185">Reference proteome</keyword>
<dbReference type="CDD" id="cd07067">
    <property type="entry name" value="HP_PGM_like"/>
    <property type="match status" value="1"/>
</dbReference>
<dbReference type="EMBL" id="SMAI01000012">
    <property type="protein sequence ID" value="TCT02679.1"/>
    <property type="molecule type" value="Genomic_DNA"/>
</dbReference>
<evidence type="ECO:0000313" key="3">
    <source>
        <dbReference type="Proteomes" id="UP000294664"/>
    </source>
</evidence>
<dbReference type="InterPro" id="IPR051021">
    <property type="entry name" value="Mito_Ser/Thr_phosphatase"/>
</dbReference>
<reference evidence="2 3" key="1">
    <citation type="submission" date="2019-03" db="EMBL/GenBank/DDBJ databases">
        <title>Genomic Encyclopedia of Type Strains, Phase IV (KMG-IV): sequencing the most valuable type-strain genomes for metagenomic binning, comparative biology and taxonomic classification.</title>
        <authorList>
            <person name="Goeker M."/>
        </authorList>
    </citation>
    <scope>NUCLEOTIDE SEQUENCE [LARGE SCALE GENOMIC DNA]</scope>
    <source>
        <strain evidence="2 3">DSM 9035</strain>
    </source>
</reference>
<dbReference type="Proteomes" id="UP000294664">
    <property type="component" value="Unassembled WGS sequence"/>
</dbReference>
<dbReference type="PANTHER" id="PTHR20935:SF1">
    <property type="entry name" value="SLL1549 PROTEIN"/>
    <property type="match status" value="1"/>
</dbReference>
<evidence type="ECO:0000313" key="2">
    <source>
        <dbReference type="EMBL" id="TCT02679.1"/>
    </source>
</evidence>
<dbReference type="Pfam" id="PF00300">
    <property type="entry name" value="His_Phos_1"/>
    <property type="match status" value="1"/>
</dbReference>
<dbReference type="SUPFAM" id="SSF53254">
    <property type="entry name" value="Phosphoglycerate mutase-like"/>
    <property type="match status" value="1"/>
</dbReference>
<dbReference type="InterPro" id="IPR029033">
    <property type="entry name" value="His_PPase_superfam"/>
</dbReference>
<gene>
    <name evidence="2" type="ORF">EDC64_112115</name>
</gene>
<keyword evidence="1" id="KW-0378">Hydrolase</keyword>
<dbReference type="SMART" id="SM00855">
    <property type="entry name" value="PGAM"/>
    <property type="match status" value="1"/>
</dbReference>
<sequence>MRIALTTGSDPMRRLILFRHAKSDWPEGIADQERPLAARGRQAAPRMGRYLADEGLRPDKVLVSPARRTRETWDLVGAEFPAPPDSVSEPRIYEAPAARLLAVVREQAPEIQTLMLVGHNPGLEELADLLVQHGSTTARGAMDEKFPTGAVAVIDLPIDAWSAVAPESGRLDRFVTPRILLGDS</sequence>
<comment type="caution">
    <text evidence="2">The sequence shown here is derived from an EMBL/GenBank/DDBJ whole genome shotgun (WGS) entry which is preliminary data.</text>
</comment>
<evidence type="ECO:0000256" key="1">
    <source>
        <dbReference type="ARBA" id="ARBA00022801"/>
    </source>
</evidence>
<protein>
    <submittedName>
        <fullName evidence="2">Phosphohistidine phosphatase</fullName>
    </submittedName>
</protein>
<organism evidence="2 3">
    <name type="scientific">Aquabacter spiritensis</name>
    <dbReference type="NCBI Taxonomy" id="933073"/>
    <lineage>
        <taxon>Bacteria</taxon>
        <taxon>Pseudomonadati</taxon>
        <taxon>Pseudomonadota</taxon>
        <taxon>Alphaproteobacteria</taxon>
        <taxon>Hyphomicrobiales</taxon>
        <taxon>Xanthobacteraceae</taxon>
        <taxon>Aquabacter</taxon>
    </lineage>
</organism>
<dbReference type="AlphaFoldDB" id="A0A4R3LT12"/>
<dbReference type="PANTHER" id="PTHR20935">
    <property type="entry name" value="PHOSPHOGLYCERATE MUTASE-RELATED"/>
    <property type="match status" value="1"/>
</dbReference>
<proteinExistence type="predicted"/>